<evidence type="ECO:0000256" key="4">
    <source>
        <dbReference type="SAM" id="MobiDB-lite"/>
    </source>
</evidence>
<evidence type="ECO:0000256" key="1">
    <source>
        <dbReference type="ARBA" id="ARBA00004613"/>
    </source>
</evidence>
<dbReference type="PROSITE" id="PS01178">
    <property type="entry name" value="ANAPHYLATOXIN_2"/>
    <property type="match status" value="1"/>
</dbReference>
<evidence type="ECO:0000259" key="6">
    <source>
        <dbReference type="PROSITE" id="PS01178"/>
    </source>
</evidence>
<keyword evidence="2" id="KW-0964">Secreted</keyword>
<dbReference type="Proteomes" id="UP001356427">
    <property type="component" value="Unassembled WGS sequence"/>
</dbReference>
<feature type="compositionally biased region" description="Low complexity" evidence="4">
    <location>
        <begin position="257"/>
        <end position="272"/>
    </location>
</feature>
<feature type="region of interest" description="Disordered" evidence="4">
    <location>
        <begin position="243"/>
        <end position="350"/>
    </location>
</feature>
<organism evidence="7 8">
    <name type="scientific">Coregonus suidteri</name>
    <dbReference type="NCBI Taxonomy" id="861788"/>
    <lineage>
        <taxon>Eukaryota</taxon>
        <taxon>Metazoa</taxon>
        <taxon>Chordata</taxon>
        <taxon>Craniata</taxon>
        <taxon>Vertebrata</taxon>
        <taxon>Euteleostomi</taxon>
        <taxon>Actinopterygii</taxon>
        <taxon>Neopterygii</taxon>
        <taxon>Teleostei</taxon>
        <taxon>Protacanthopterygii</taxon>
        <taxon>Salmoniformes</taxon>
        <taxon>Salmonidae</taxon>
        <taxon>Coregoninae</taxon>
        <taxon>Coregonus</taxon>
    </lineage>
</organism>
<dbReference type="EMBL" id="JAGTTL010000006">
    <property type="protein sequence ID" value="KAK6320753.1"/>
    <property type="molecule type" value="Genomic_DNA"/>
</dbReference>
<evidence type="ECO:0000313" key="8">
    <source>
        <dbReference type="Proteomes" id="UP001356427"/>
    </source>
</evidence>
<evidence type="ECO:0000256" key="2">
    <source>
        <dbReference type="ARBA" id="ARBA00022525"/>
    </source>
</evidence>
<dbReference type="SMART" id="SM00104">
    <property type="entry name" value="ANATO"/>
    <property type="match status" value="2"/>
</dbReference>
<feature type="signal peptide" evidence="5">
    <location>
        <begin position="1"/>
        <end position="24"/>
    </location>
</feature>
<feature type="compositionally biased region" description="Basic and acidic residues" evidence="4">
    <location>
        <begin position="290"/>
        <end position="301"/>
    </location>
</feature>
<keyword evidence="3" id="KW-1015">Disulfide bond</keyword>
<keyword evidence="8" id="KW-1185">Reference proteome</keyword>
<dbReference type="InterPro" id="IPR056612">
    <property type="entry name" value="FIBL-2_dom"/>
</dbReference>
<feature type="domain" description="Anaphylatoxin-like" evidence="6">
    <location>
        <begin position="484"/>
        <end position="516"/>
    </location>
</feature>
<comment type="subcellular location">
    <subcellularLocation>
        <location evidence="1">Secreted</location>
    </subcellularLocation>
</comment>
<dbReference type="Pfam" id="PF24532">
    <property type="entry name" value="FIBL-2"/>
    <property type="match status" value="1"/>
</dbReference>
<proteinExistence type="predicted"/>
<comment type="caution">
    <text evidence="7">The sequence shown here is derived from an EMBL/GenBank/DDBJ whole genome shotgun (WGS) entry which is preliminary data.</text>
</comment>
<dbReference type="PROSITE" id="PS01177">
    <property type="entry name" value="ANAPHYLATOXIN_1"/>
    <property type="match status" value="1"/>
</dbReference>
<feature type="chain" id="PRO_5042844544" description="Anaphylatoxin-like domain-containing protein" evidence="5">
    <location>
        <begin position="25"/>
        <end position="550"/>
    </location>
</feature>
<accession>A0AAN8LZV2</accession>
<evidence type="ECO:0000313" key="7">
    <source>
        <dbReference type="EMBL" id="KAK6320753.1"/>
    </source>
</evidence>
<feature type="compositionally biased region" description="Basic and acidic residues" evidence="4">
    <location>
        <begin position="309"/>
        <end position="323"/>
    </location>
</feature>
<sequence>MAGPPAVEQVALVLLLLSVSVSLGQKDCTGVACPDLTNCIEERLEAESCCTICVQTGCTCQGYQYYDCVQAGFKNGHVPEGQSYLVDFGSTECSCPEGGGRIGCHFMPCPEVPANCIEVSEPADGCVTCERIGCVHDNQKYEAGHSFHLEACEVCHCPSDGGPLMCYPIPACDPSNPSDPHKPMLATIQEGHHRHPTYPPIHPYLTQDKLRETESNRQANHPYNTQETQAIDHMTEDEDYDYLTTDASEPPVNDLAYPTPSSSVSVSYPGTGATQPRHDRGKGRTTTPRELNHHTTHRQLDHYTLTRQPDPHHPAPRDSEQHHTHPRVRFSPTSQPSLRVSPDLGHHVSQPLHKQSQTLFNLQSNDAEEHEKEEEVQEEEERGYVPVFLPKAQEAGPGPSSPDVVENCCEVGQRWASLNQHCNNMPGEDDKHSVCSISQQQCCQGVLKETRCLAGITVAKGGARCEVDQESQCAADSYQVCCSCCALGLALHAEGRGCDAHQYLGYPCGHVMLTCCEDEGLSLNAKERPRPTALPKKGTVLLPTRDFMTA</sequence>
<reference evidence="7 8" key="1">
    <citation type="submission" date="2021-04" db="EMBL/GenBank/DDBJ databases">
        <authorList>
            <person name="De Guttry C."/>
            <person name="Zahm M."/>
            <person name="Klopp C."/>
            <person name="Cabau C."/>
            <person name="Louis A."/>
            <person name="Berthelot C."/>
            <person name="Parey E."/>
            <person name="Roest Crollius H."/>
            <person name="Montfort J."/>
            <person name="Robinson-Rechavi M."/>
            <person name="Bucao C."/>
            <person name="Bouchez O."/>
            <person name="Gislard M."/>
            <person name="Lluch J."/>
            <person name="Milhes M."/>
            <person name="Lampietro C."/>
            <person name="Lopez Roques C."/>
            <person name="Donnadieu C."/>
            <person name="Braasch I."/>
            <person name="Desvignes T."/>
            <person name="Postlethwait J."/>
            <person name="Bobe J."/>
            <person name="Wedekind C."/>
            <person name="Guiguen Y."/>
        </authorList>
    </citation>
    <scope>NUCLEOTIDE SEQUENCE [LARGE SCALE GENOMIC DNA]</scope>
    <source>
        <strain evidence="7">Cs_M1</strain>
        <tissue evidence="7">Blood</tissue>
    </source>
</reference>
<gene>
    <name evidence="7" type="ORF">J4Q44_G00077290</name>
</gene>
<evidence type="ECO:0000256" key="5">
    <source>
        <dbReference type="SAM" id="SignalP"/>
    </source>
</evidence>
<dbReference type="GO" id="GO:0005576">
    <property type="term" value="C:extracellular region"/>
    <property type="evidence" value="ECO:0007669"/>
    <property type="project" value="UniProtKB-SubCell"/>
</dbReference>
<protein>
    <recommendedName>
        <fullName evidence="6">Anaphylatoxin-like domain-containing protein</fullName>
    </recommendedName>
</protein>
<dbReference type="AlphaFoldDB" id="A0AAN8LZV2"/>
<dbReference type="InterPro" id="IPR000020">
    <property type="entry name" value="Anaphylatoxin/fibulin"/>
</dbReference>
<keyword evidence="5" id="KW-0732">Signal</keyword>
<evidence type="ECO:0000256" key="3">
    <source>
        <dbReference type="ARBA" id="ARBA00023157"/>
    </source>
</evidence>
<name>A0AAN8LZV2_9TELE</name>